<keyword evidence="7 8" id="KW-0966">Cell projection</keyword>
<gene>
    <name evidence="11" type="ORF">QR98_0014350</name>
</gene>
<dbReference type="Pfam" id="PF13181">
    <property type="entry name" value="TPR_8"/>
    <property type="match status" value="1"/>
</dbReference>
<evidence type="ECO:0000313" key="11">
    <source>
        <dbReference type="EMBL" id="KPM03007.1"/>
    </source>
</evidence>
<keyword evidence="6 8" id="KW-0969">Cilium</keyword>
<evidence type="ECO:0000256" key="2">
    <source>
        <dbReference type="ARBA" id="ARBA00009522"/>
    </source>
</evidence>
<dbReference type="InterPro" id="IPR039941">
    <property type="entry name" value="TT30"/>
</dbReference>
<dbReference type="GO" id="GO:0120170">
    <property type="term" value="F:intraciliary transport particle B binding"/>
    <property type="evidence" value="ECO:0007669"/>
    <property type="project" value="TreeGrafter"/>
</dbReference>
<feature type="coiled-coil region" evidence="9">
    <location>
        <begin position="523"/>
        <end position="550"/>
    </location>
</feature>
<comment type="subcellular location">
    <subcellularLocation>
        <location evidence="1 8">Cell projection</location>
        <location evidence="1 8">Cilium</location>
    </subcellularLocation>
</comment>
<comment type="similarity">
    <text evidence="2 8">Belongs to the TTC30/dfy-1/fleer family.</text>
</comment>
<keyword evidence="5 8" id="KW-0802">TPR repeat</keyword>
<name>A0A131ZWH6_SARSC</name>
<dbReference type="InterPro" id="IPR019734">
    <property type="entry name" value="TPR_rpt"/>
</dbReference>
<feature type="compositionally biased region" description="Basic and acidic residues" evidence="10">
    <location>
        <begin position="136"/>
        <end position="147"/>
    </location>
</feature>
<evidence type="ECO:0000256" key="5">
    <source>
        <dbReference type="ARBA" id="ARBA00022803"/>
    </source>
</evidence>
<dbReference type="Pfam" id="PF12895">
    <property type="entry name" value="ANAPC3"/>
    <property type="match status" value="1"/>
</dbReference>
<keyword evidence="9" id="KW-0175">Coiled coil</keyword>
<evidence type="ECO:0000256" key="6">
    <source>
        <dbReference type="ARBA" id="ARBA00023069"/>
    </source>
</evidence>
<evidence type="ECO:0000256" key="3">
    <source>
        <dbReference type="ARBA" id="ARBA00022737"/>
    </source>
</evidence>
<feature type="region of interest" description="Disordered" evidence="10">
    <location>
        <begin position="115"/>
        <end position="158"/>
    </location>
</feature>
<dbReference type="Gene3D" id="1.25.40.10">
    <property type="entry name" value="Tetratricopeptide repeat domain"/>
    <property type="match status" value="3"/>
</dbReference>
<evidence type="ECO:0000256" key="9">
    <source>
        <dbReference type="SAM" id="Coils"/>
    </source>
</evidence>
<dbReference type="PANTHER" id="PTHR20931">
    <property type="entry name" value="TETRATRICOPEPTIDE REPEAT PROTEIN 30"/>
    <property type="match status" value="1"/>
</dbReference>
<dbReference type="Proteomes" id="UP000616769">
    <property type="component" value="Unassembled WGS sequence"/>
</dbReference>
<keyword evidence="4 8" id="KW-0970">Cilium biogenesis/degradation</keyword>
<dbReference type="InterPro" id="IPR011990">
    <property type="entry name" value="TPR-like_helical_dom_sf"/>
</dbReference>
<proteinExistence type="inferred from homology"/>
<protein>
    <recommendedName>
        <fullName evidence="8">Tetratricopeptide repeat protein 30</fullName>
    </recommendedName>
</protein>
<evidence type="ECO:0000313" key="12">
    <source>
        <dbReference type="Proteomes" id="UP000616769"/>
    </source>
</evidence>
<comment type="function">
    <text evidence="8">Required for polyglutamylation of axonemal tubulin. Plays a role in anterograde intraflagellar transport (IFT), the process by which cilia precursors are transported from the base of the cilium to the site of their incorporation at the tip.</text>
</comment>
<reference evidence="11 12" key="1">
    <citation type="journal article" date="2015" name="Parasit. Vectors">
        <title>Draft genome of the scabies mite.</title>
        <authorList>
            <person name="Rider S.D.Jr."/>
            <person name="Morgan M.S."/>
            <person name="Arlian L.G."/>
        </authorList>
    </citation>
    <scope>NUCLEOTIDE SEQUENCE [LARGE SCALE GENOMIC DNA]</scope>
    <source>
        <strain evidence="11">Arlian Lab</strain>
    </source>
</reference>
<dbReference type="SUPFAM" id="SSF48452">
    <property type="entry name" value="TPR-like"/>
    <property type="match status" value="2"/>
</dbReference>
<accession>A0A131ZWH6</accession>
<dbReference type="GO" id="GO:0042073">
    <property type="term" value="P:intraciliary transport"/>
    <property type="evidence" value="ECO:0007669"/>
    <property type="project" value="UniProtKB-UniRule"/>
</dbReference>
<sequence>MKISLAQIKQGEKTKTIYTWIKDGNYKDAITILNDELCLNPNSRAALSLLSYCYYSDQDFFQALQCYEQLIELFPDQPNYLLNYAKCLFQAGNAEKALKIAHQFNEKFGNHFDPLKNDDGADGERDSHNNDAFVNKSRESVPRENHNPTEPSRSSSSKKFMRKFDHDFNEFARIELLKLQAAIKYTSDDDDYINARLLINQIPDGNVDKEANLGCLLFKEKRYEEAIETFQNCMQIENLNYSSATKSISSSTSSASASTTTTVMTASGTRTKMAASASSLSSSAGSSGTQNFRIQSSSNLSDRINSSNVGGYETILINQKPDLLYNLAVCYYHLKHYPEAMKFIGEIIEQGIREHPELSVGMNTEGLEVRSVGNTEILNQSVLVEAFNLKAAIEYQLKNIDAAQEALTDMPPRSEEELDAVTLHNMALVSMDQNPSEGFEKLQFLIGQDSFHPETFANLLLLYCRFEYFELAADLMAENASFTYRYLTPNLYEFLDALITQQTSPEDAYQKFDEIGTRYLDSLRKLNKQRQETEARIQKLDDKKEILKQNELLKKLSYSFDEILELYVPVLMAQAKIYWDLECYVQIEKIFRKSAEFCNELDLWKLNVAHILFMQENKFKEATGFYEQLVKKHYDNILNVSAIVLANLCVSYIMTGQNEDAEELMRKIEKEEEQLIYGDPDRKVFHLCTVNLVIGTLYCSKGNYEFGISRVIKSLDPYPKKLGTDTWFYAKRCFLSMLENLAKQIIVIKDSVLRECLTFLTMCEQYGRNIKAIVEAPLELETLHPGRNTVTYEARLLKAILLEIIEN</sequence>
<dbReference type="PROSITE" id="PS50005">
    <property type="entry name" value="TPR"/>
    <property type="match status" value="2"/>
</dbReference>
<dbReference type="VEuPathDB" id="VectorBase:SSCA003010"/>
<keyword evidence="3" id="KW-0677">Repeat</keyword>
<dbReference type="GO" id="GO:0030992">
    <property type="term" value="C:intraciliary transport particle B"/>
    <property type="evidence" value="ECO:0007669"/>
    <property type="project" value="TreeGrafter"/>
</dbReference>
<evidence type="ECO:0000256" key="1">
    <source>
        <dbReference type="ARBA" id="ARBA00004138"/>
    </source>
</evidence>
<dbReference type="AlphaFoldDB" id="A0A131ZWH6"/>
<comment type="caution">
    <text evidence="11">The sequence shown here is derived from an EMBL/GenBank/DDBJ whole genome shotgun (WGS) entry which is preliminary data.</text>
</comment>
<evidence type="ECO:0000256" key="8">
    <source>
        <dbReference type="RuleBase" id="RU367070"/>
    </source>
</evidence>
<evidence type="ECO:0000256" key="4">
    <source>
        <dbReference type="ARBA" id="ARBA00022794"/>
    </source>
</evidence>
<dbReference type="OMA" id="LEPCNKK"/>
<dbReference type="EMBL" id="JXLN01003631">
    <property type="protein sequence ID" value="KPM03007.1"/>
    <property type="molecule type" value="Genomic_DNA"/>
</dbReference>
<evidence type="ECO:0000256" key="7">
    <source>
        <dbReference type="ARBA" id="ARBA00023273"/>
    </source>
</evidence>
<dbReference type="OrthoDB" id="10249577at2759"/>
<dbReference type="PANTHER" id="PTHR20931:SF0">
    <property type="entry name" value="TETRATRICOPEPTIDE REPEAT PROTEIN 30"/>
    <property type="match status" value="1"/>
</dbReference>
<dbReference type="GO" id="GO:0005879">
    <property type="term" value="C:axonemal microtubule"/>
    <property type="evidence" value="ECO:0007669"/>
    <property type="project" value="UniProtKB-UniRule"/>
</dbReference>
<dbReference type="SMART" id="SM00028">
    <property type="entry name" value="TPR"/>
    <property type="match status" value="3"/>
</dbReference>
<evidence type="ECO:0000256" key="10">
    <source>
        <dbReference type="SAM" id="MobiDB-lite"/>
    </source>
</evidence>
<organism evidence="11 12">
    <name type="scientific">Sarcoptes scabiei</name>
    <name type="common">Itch mite</name>
    <name type="synonym">Acarus scabiei</name>
    <dbReference type="NCBI Taxonomy" id="52283"/>
    <lineage>
        <taxon>Eukaryota</taxon>
        <taxon>Metazoa</taxon>
        <taxon>Ecdysozoa</taxon>
        <taxon>Arthropoda</taxon>
        <taxon>Chelicerata</taxon>
        <taxon>Arachnida</taxon>
        <taxon>Acari</taxon>
        <taxon>Acariformes</taxon>
        <taxon>Sarcoptiformes</taxon>
        <taxon>Astigmata</taxon>
        <taxon>Psoroptidia</taxon>
        <taxon>Sarcoptoidea</taxon>
        <taxon>Sarcoptidae</taxon>
        <taxon>Sarcoptinae</taxon>
        <taxon>Sarcoptes</taxon>
    </lineage>
</organism>
<dbReference type="FunFam" id="1.25.40.10:FF:000186">
    <property type="entry name" value="Tetratricopeptide repeat domain 30A"/>
    <property type="match status" value="1"/>
</dbReference>
<feature type="compositionally biased region" description="Basic and acidic residues" evidence="10">
    <location>
        <begin position="115"/>
        <end position="129"/>
    </location>
</feature>